<reference evidence="6 7" key="1">
    <citation type="submission" date="2017-08" db="EMBL/GenBank/DDBJ databases">
        <title>Complete genome of Colwellia sp. NB097-1, a psychrophile bacterium ioslated from Bering Sea.</title>
        <authorList>
            <person name="Chen X."/>
        </authorList>
    </citation>
    <scope>NUCLEOTIDE SEQUENCE [LARGE SCALE GENOMIC DNA]</scope>
    <source>
        <strain evidence="6 7">NB097-1</strain>
    </source>
</reference>
<proteinExistence type="predicted"/>
<dbReference type="Pfam" id="PF04191">
    <property type="entry name" value="PEMT"/>
    <property type="match status" value="1"/>
</dbReference>
<dbReference type="PANTHER" id="PTHR43847">
    <property type="entry name" value="BLL3993 PROTEIN"/>
    <property type="match status" value="1"/>
</dbReference>
<dbReference type="EMBL" id="CP020465">
    <property type="protein sequence ID" value="ASP48169.1"/>
    <property type="molecule type" value="Genomic_DNA"/>
</dbReference>
<keyword evidence="6" id="KW-0808">Transferase</keyword>
<organism evidence="6 7">
    <name type="scientific">Cognaticolwellia beringensis</name>
    <dbReference type="NCBI Taxonomy" id="1967665"/>
    <lineage>
        <taxon>Bacteria</taxon>
        <taxon>Pseudomonadati</taxon>
        <taxon>Pseudomonadota</taxon>
        <taxon>Gammaproteobacteria</taxon>
        <taxon>Alteromonadales</taxon>
        <taxon>Colwelliaceae</taxon>
        <taxon>Cognaticolwellia</taxon>
    </lineage>
</organism>
<keyword evidence="3 5" id="KW-1133">Transmembrane helix</keyword>
<evidence type="ECO:0000256" key="3">
    <source>
        <dbReference type="ARBA" id="ARBA00022989"/>
    </source>
</evidence>
<dbReference type="Gene3D" id="1.20.120.1630">
    <property type="match status" value="1"/>
</dbReference>
<feature type="transmembrane region" description="Helical" evidence="5">
    <location>
        <begin position="55"/>
        <end position="78"/>
    </location>
</feature>
<gene>
    <name evidence="6" type="ORF">B5D82_10590</name>
</gene>
<evidence type="ECO:0000256" key="2">
    <source>
        <dbReference type="ARBA" id="ARBA00022692"/>
    </source>
</evidence>
<protein>
    <submittedName>
        <fullName evidence="6">Isoprenylcysteine carboxylmethyltransferase family protein</fullName>
    </submittedName>
</protein>
<evidence type="ECO:0000313" key="6">
    <source>
        <dbReference type="EMBL" id="ASP48169.1"/>
    </source>
</evidence>
<feature type="transmembrane region" description="Helical" evidence="5">
    <location>
        <begin position="16"/>
        <end position="34"/>
    </location>
</feature>
<comment type="subcellular location">
    <subcellularLocation>
        <location evidence="1">Endomembrane system</location>
        <topology evidence="1">Multi-pass membrane protein</topology>
    </subcellularLocation>
</comment>
<accession>A0A222G8G1</accession>
<keyword evidence="4 5" id="KW-0472">Membrane</keyword>
<dbReference type="Proteomes" id="UP000202259">
    <property type="component" value="Chromosome"/>
</dbReference>
<dbReference type="GO" id="GO:0032259">
    <property type="term" value="P:methylation"/>
    <property type="evidence" value="ECO:0007669"/>
    <property type="project" value="UniProtKB-KW"/>
</dbReference>
<dbReference type="InterPro" id="IPR052527">
    <property type="entry name" value="Metal_cation-efflux_comp"/>
</dbReference>
<evidence type="ECO:0000256" key="5">
    <source>
        <dbReference type="SAM" id="Phobius"/>
    </source>
</evidence>
<evidence type="ECO:0000313" key="7">
    <source>
        <dbReference type="Proteomes" id="UP000202259"/>
    </source>
</evidence>
<feature type="transmembrane region" description="Helical" evidence="5">
    <location>
        <begin position="98"/>
        <end position="116"/>
    </location>
</feature>
<dbReference type="GO" id="GO:0012505">
    <property type="term" value="C:endomembrane system"/>
    <property type="evidence" value="ECO:0007669"/>
    <property type="project" value="UniProtKB-SubCell"/>
</dbReference>
<dbReference type="PANTHER" id="PTHR43847:SF1">
    <property type="entry name" value="BLL3993 PROTEIN"/>
    <property type="match status" value="1"/>
</dbReference>
<dbReference type="OrthoDB" id="9811969at2"/>
<name>A0A222G8G1_9GAMM</name>
<dbReference type="AlphaFoldDB" id="A0A222G8G1"/>
<keyword evidence="7" id="KW-1185">Reference proteome</keyword>
<dbReference type="GO" id="GO:0008168">
    <property type="term" value="F:methyltransferase activity"/>
    <property type="evidence" value="ECO:0007669"/>
    <property type="project" value="UniProtKB-KW"/>
</dbReference>
<dbReference type="KEGG" id="cber:B5D82_10590"/>
<dbReference type="InterPro" id="IPR007318">
    <property type="entry name" value="Phopholipid_MeTrfase"/>
</dbReference>
<evidence type="ECO:0000256" key="4">
    <source>
        <dbReference type="ARBA" id="ARBA00023136"/>
    </source>
</evidence>
<keyword evidence="6" id="KW-0489">Methyltransferase</keyword>
<dbReference type="RefSeq" id="WP_081151399.1">
    <property type="nucleotide sequence ID" value="NZ_CP020465.1"/>
</dbReference>
<feature type="transmembrane region" description="Helical" evidence="5">
    <location>
        <begin position="156"/>
        <end position="179"/>
    </location>
</feature>
<sequence length="208" mass="23872">MTSIDNTSAIIEFTRLYLAVFYSAVALFYTIKIITTKKNINTELIFLGERYCPNWWNHMTFRIFRVAIWMVCLVRLFVPGLDDYLGLIASLENAPVLILGNVLLTFGFLMTIAIHFSMSEKWRSGIDPIGPKKLITDGFFRYSRNPIFVSVGLSQIGFFLALPSVFTLVCLVIGLYTLYKQTIAEEAHLAAVFPSEYKHYTTNVRRWL</sequence>
<evidence type="ECO:0000256" key="1">
    <source>
        <dbReference type="ARBA" id="ARBA00004127"/>
    </source>
</evidence>
<keyword evidence="2 5" id="KW-0812">Transmembrane</keyword>